<dbReference type="EMBL" id="JADGJD010000428">
    <property type="protein sequence ID" value="KAJ3051149.1"/>
    <property type="molecule type" value="Genomic_DNA"/>
</dbReference>
<feature type="non-terminal residue" evidence="2">
    <location>
        <position position="1"/>
    </location>
</feature>
<organism evidence="2 3">
    <name type="scientific">Rhizophlyctis rosea</name>
    <dbReference type="NCBI Taxonomy" id="64517"/>
    <lineage>
        <taxon>Eukaryota</taxon>
        <taxon>Fungi</taxon>
        <taxon>Fungi incertae sedis</taxon>
        <taxon>Chytridiomycota</taxon>
        <taxon>Chytridiomycota incertae sedis</taxon>
        <taxon>Chytridiomycetes</taxon>
        <taxon>Rhizophlyctidales</taxon>
        <taxon>Rhizophlyctidaceae</taxon>
        <taxon>Rhizophlyctis</taxon>
    </lineage>
</organism>
<feature type="region of interest" description="Disordered" evidence="1">
    <location>
        <begin position="23"/>
        <end position="43"/>
    </location>
</feature>
<evidence type="ECO:0000313" key="3">
    <source>
        <dbReference type="Proteomes" id="UP001212841"/>
    </source>
</evidence>
<proteinExistence type="predicted"/>
<accession>A0AAD5SB29</accession>
<comment type="caution">
    <text evidence="2">The sequence shown here is derived from an EMBL/GenBank/DDBJ whole genome shotgun (WGS) entry which is preliminary data.</text>
</comment>
<dbReference type="AlphaFoldDB" id="A0AAD5SB29"/>
<dbReference type="Proteomes" id="UP001212841">
    <property type="component" value="Unassembled WGS sequence"/>
</dbReference>
<keyword evidence="3" id="KW-1185">Reference proteome</keyword>
<evidence type="ECO:0000313" key="2">
    <source>
        <dbReference type="EMBL" id="KAJ3051149.1"/>
    </source>
</evidence>
<reference evidence="2" key="1">
    <citation type="submission" date="2020-05" db="EMBL/GenBank/DDBJ databases">
        <title>Phylogenomic resolution of chytrid fungi.</title>
        <authorList>
            <person name="Stajich J.E."/>
            <person name="Amses K."/>
            <person name="Simmons R."/>
            <person name="Seto K."/>
            <person name="Myers J."/>
            <person name="Bonds A."/>
            <person name="Quandt C.A."/>
            <person name="Barry K."/>
            <person name="Liu P."/>
            <person name="Grigoriev I."/>
            <person name="Longcore J.E."/>
            <person name="James T.Y."/>
        </authorList>
    </citation>
    <scope>NUCLEOTIDE SEQUENCE</scope>
    <source>
        <strain evidence="2">JEL0318</strain>
    </source>
</reference>
<gene>
    <name evidence="2" type="ORF">HK097_007861</name>
</gene>
<feature type="region of interest" description="Disordered" evidence="1">
    <location>
        <begin position="77"/>
        <end position="150"/>
    </location>
</feature>
<evidence type="ECO:0000256" key="1">
    <source>
        <dbReference type="SAM" id="MobiDB-lite"/>
    </source>
</evidence>
<protein>
    <submittedName>
        <fullName evidence="2">Uncharacterized protein</fullName>
    </submittedName>
</protein>
<name>A0AAD5SB29_9FUNG</name>
<sequence length="150" mass="16498">LKQRLLTKEAKAQQRREREISKLQAKLAKQEDHARRVQERKRMLGKMSNEDLRLSWGGEKELPGIETIEIEREQMNGNNRNFDEDFPVGMTRPSTAVGGTNGPFDADSEHVRGSSSASLNTGSRGGSGRSVGEGKEAEGGRVIPVVGLAR</sequence>
<feature type="compositionally biased region" description="Basic and acidic residues" evidence="1">
    <location>
        <begin position="28"/>
        <end position="43"/>
    </location>
</feature>